<evidence type="ECO:0000256" key="1">
    <source>
        <dbReference type="ARBA" id="ARBA00022737"/>
    </source>
</evidence>
<accession>Q13T87</accession>
<dbReference type="STRING" id="266265.Bxe_A0230"/>
<feature type="region of interest" description="Disordered" evidence="4">
    <location>
        <begin position="245"/>
        <end position="276"/>
    </location>
</feature>
<evidence type="ECO:0000256" key="2">
    <source>
        <dbReference type="ARBA" id="ARBA00023043"/>
    </source>
</evidence>
<dbReference type="PROSITE" id="PS50297">
    <property type="entry name" value="ANK_REP_REGION"/>
    <property type="match status" value="1"/>
</dbReference>
<protein>
    <submittedName>
        <fullName evidence="5">Uncharacterized protein</fullName>
    </submittedName>
</protein>
<gene>
    <name evidence="5" type="ORF">Bxe_A0230</name>
</gene>
<dbReference type="PROSITE" id="PS50088">
    <property type="entry name" value="ANK_REPEAT"/>
    <property type="match status" value="1"/>
</dbReference>
<evidence type="ECO:0000256" key="4">
    <source>
        <dbReference type="SAM" id="MobiDB-lite"/>
    </source>
</evidence>
<dbReference type="SUPFAM" id="SSF48403">
    <property type="entry name" value="Ankyrin repeat"/>
    <property type="match status" value="1"/>
</dbReference>
<keyword evidence="2 3" id="KW-0040">ANK repeat</keyword>
<dbReference type="KEGG" id="bxb:DR64_2399"/>
<dbReference type="PANTHER" id="PTHR24189">
    <property type="entry name" value="MYOTROPHIN"/>
    <property type="match status" value="1"/>
</dbReference>
<evidence type="ECO:0000313" key="6">
    <source>
        <dbReference type="Proteomes" id="UP000001817"/>
    </source>
</evidence>
<keyword evidence="6" id="KW-1185">Reference proteome</keyword>
<dbReference type="Pfam" id="PF12796">
    <property type="entry name" value="Ank_2"/>
    <property type="match status" value="1"/>
</dbReference>
<proteinExistence type="predicted"/>
<dbReference type="AlphaFoldDB" id="Q13T87"/>
<dbReference type="InterPro" id="IPR002110">
    <property type="entry name" value="Ankyrin_rpt"/>
</dbReference>
<dbReference type="EMBL" id="CP000270">
    <property type="protein sequence ID" value="ABE32702.1"/>
    <property type="molecule type" value="Genomic_DNA"/>
</dbReference>
<reference evidence="5 6" key="1">
    <citation type="journal article" date="2006" name="Proc. Natl. Acad. Sci. U.S.A.">
        <title>Burkholderia xenovorans LB400 harbors a multi-replicon, 9.73-Mbp genome shaped for versatility.</title>
        <authorList>
            <person name="Chain P.S."/>
            <person name="Denef V.J."/>
            <person name="Konstantinidis K.T."/>
            <person name="Vergez L.M."/>
            <person name="Agullo L."/>
            <person name="Reyes V.L."/>
            <person name="Hauser L."/>
            <person name="Cordova M."/>
            <person name="Gomez L."/>
            <person name="Gonzalez M."/>
            <person name="Land M."/>
            <person name="Lao V."/>
            <person name="Larimer F."/>
            <person name="LiPuma J.J."/>
            <person name="Mahenthiralingam E."/>
            <person name="Malfatti S.A."/>
            <person name="Marx C.J."/>
            <person name="Parnell J.J."/>
            <person name="Ramette A."/>
            <person name="Richardson P."/>
            <person name="Seeger M."/>
            <person name="Smith D."/>
            <person name="Spilker T."/>
            <person name="Sul W.J."/>
            <person name="Tsoi T.V."/>
            <person name="Ulrich L.E."/>
            <person name="Zhulin I.B."/>
            <person name="Tiedje J.M."/>
        </authorList>
    </citation>
    <scope>NUCLEOTIDE SEQUENCE [LARGE SCALE GENOMIC DNA]</scope>
    <source>
        <strain evidence="5 6">LB400</strain>
    </source>
</reference>
<keyword evidence="1" id="KW-0677">Repeat</keyword>
<sequence>MSKKRNIAKTNAREAGMANGTQNDGHRTVAQVKNILESVLQGESSQVILQASLALAMSVSDDQPLSEGRAPDAGNLGDFEDQHIYRALVERLYLRAAIEMARNHEDRVLLLNLRPFEADPTILMLAVERGEWALVRELIELGADPSEPGGDGSTVFHSAIVGNNEGYLPDELIDVFKAAGASPNTPDRDGMTPLDFAADIERIDCIAKLIEIGADVSASGIKPALLPALLAEHGYGDLAARLVSTKSKSSKAGPAGKRSRTGSEVKDAKRARKNGK</sequence>
<dbReference type="eggNOG" id="COG0666">
    <property type="taxonomic scope" value="Bacteria"/>
</dbReference>
<feature type="repeat" description="ANK" evidence="3">
    <location>
        <begin position="189"/>
        <end position="221"/>
    </location>
</feature>
<evidence type="ECO:0000256" key="3">
    <source>
        <dbReference type="PROSITE-ProRule" id="PRU00023"/>
    </source>
</evidence>
<organism evidence="5 6">
    <name type="scientific">Paraburkholderia xenovorans (strain LB400)</name>
    <dbReference type="NCBI Taxonomy" id="266265"/>
    <lineage>
        <taxon>Bacteria</taxon>
        <taxon>Pseudomonadati</taxon>
        <taxon>Pseudomonadota</taxon>
        <taxon>Betaproteobacteria</taxon>
        <taxon>Burkholderiales</taxon>
        <taxon>Burkholderiaceae</taxon>
        <taxon>Paraburkholderia</taxon>
    </lineage>
</organism>
<feature type="region of interest" description="Disordered" evidence="4">
    <location>
        <begin position="1"/>
        <end position="26"/>
    </location>
</feature>
<dbReference type="InterPro" id="IPR036770">
    <property type="entry name" value="Ankyrin_rpt-contain_sf"/>
</dbReference>
<dbReference type="Gene3D" id="1.25.40.20">
    <property type="entry name" value="Ankyrin repeat-containing domain"/>
    <property type="match status" value="1"/>
</dbReference>
<dbReference type="OrthoDB" id="8909010at2"/>
<dbReference type="InterPro" id="IPR050745">
    <property type="entry name" value="Multifunctional_regulatory"/>
</dbReference>
<dbReference type="RefSeq" id="WP_011490128.1">
    <property type="nucleotide sequence ID" value="NC_007951.1"/>
</dbReference>
<dbReference type="Proteomes" id="UP000001817">
    <property type="component" value="Chromosome 1"/>
</dbReference>
<dbReference type="SMART" id="SM00248">
    <property type="entry name" value="ANK"/>
    <property type="match status" value="3"/>
</dbReference>
<dbReference type="KEGG" id="bxe:Bxe_A0230"/>
<name>Q13T87_PARXL</name>
<evidence type="ECO:0000313" key="5">
    <source>
        <dbReference type="EMBL" id="ABE32702.1"/>
    </source>
</evidence>